<dbReference type="Proteomes" id="UP000273143">
    <property type="component" value="Chromosome"/>
</dbReference>
<gene>
    <name evidence="4" type="ORF">DM558_13815</name>
</gene>
<name>A0A451EPN8_9GAMM</name>
<dbReference type="Pfam" id="PF05193">
    <property type="entry name" value="Peptidase_M16_C"/>
    <property type="match status" value="1"/>
</dbReference>
<organism evidence="4 5">
    <name type="scientific">Entomomonas moraniae</name>
    <dbReference type="NCBI Taxonomy" id="2213226"/>
    <lineage>
        <taxon>Bacteria</taxon>
        <taxon>Pseudomonadati</taxon>
        <taxon>Pseudomonadota</taxon>
        <taxon>Gammaproteobacteria</taxon>
        <taxon>Pseudomonadales</taxon>
        <taxon>Pseudomonadaceae</taxon>
        <taxon>Entomomonas</taxon>
    </lineage>
</organism>
<evidence type="ECO:0000313" key="4">
    <source>
        <dbReference type="EMBL" id="AZS51774.1"/>
    </source>
</evidence>
<proteinExistence type="predicted"/>
<dbReference type="Gene3D" id="3.30.830.10">
    <property type="entry name" value="Metalloenzyme, LuxS/M16 peptidase-like"/>
    <property type="match status" value="2"/>
</dbReference>
<sequence>MTNWKKKAWVLPLAMACSLPFISNSYAESEVGAKVQSLSHLSQSAPTVRHLNIEEWRTSAGSKVLFVEAHDLPMFDIQLTFAAGSSRDGNKPGVALLTNAMLNEGVKGKDVTEIAKTFEGVGADFGNGSYRDMAIVSLRSLTEAKKSQVALNLLTDVISAPTFPKSSFDRLKDQLLTGFEIDKKTPNKIMTKAFYDKLYGDHPYAHNIAGNPESVKEMTIKDLESFYKKTYTAKNLVIAIVGDLSKKQAKEIAEKISNSLPKGEVLPVIASPIPAKAGKYHTEFTSQQMHISMGELGVTRNDPDYVALSVGNQILGGGNLTSRLMKEVRERRGLTYGIYSGFSTMQVAGPFSIGLQTRAEMTEGSIGLIKEVVRDYLAKGPTQQELDDTKREIAGNFPLVNASNSSIVGQLGSIGFYNLPLDYLEDYMSKVQALTVEQVKTAMNKHINVDDFIIVTVGPTVKQQALPTPTEGDKKVMGAPN</sequence>
<dbReference type="SUPFAM" id="SSF63411">
    <property type="entry name" value="LuxS/MPP-like metallohydrolase"/>
    <property type="match status" value="2"/>
</dbReference>
<protein>
    <submittedName>
        <fullName evidence="4">Insulinase family protein</fullName>
    </submittedName>
</protein>
<keyword evidence="5" id="KW-1185">Reference proteome</keyword>
<dbReference type="EMBL" id="CP029822">
    <property type="protein sequence ID" value="AZS51774.1"/>
    <property type="molecule type" value="Genomic_DNA"/>
</dbReference>
<dbReference type="Pfam" id="PF00675">
    <property type="entry name" value="Peptidase_M16"/>
    <property type="match status" value="1"/>
</dbReference>
<dbReference type="KEGG" id="emo:DM558_13815"/>
<evidence type="ECO:0000256" key="1">
    <source>
        <dbReference type="SAM" id="SignalP"/>
    </source>
</evidence>
<evidence type="ECO:0000313" key="5">
    <source>
        <dbReference type="Proteomes" id="UP000273143"/>
    </source>
</evidence>
<accession>A0A451EPN8</accession>
<dbReference type="RefSeq" id="WP_127164470.1">
    <property type="nucleotide sequence ID" value="NZ_CP029822.1"/>
</dbReference>
<reference evidence="5" key="1">
    <citation type="submission" date="2018-06" db="EMBL/GenBank/DDBJ databases">
        <title>Complete genome of Pseudomonas insecticola strain QZS01.</title>
        <authorList>
            <person name="Wang J."/>
            <person name="Su Q."/>
        </authorList>
    </citation>
    <scope>NUCLEOTIDE SEQUENCE [LARGE SCALE GENOMIC DNA]</scope>
    <source>
        <strain evidence="5">QZS01</strain>
    </source>
</reference>
<dbReference type="PANTHER" id="PTHR11851:SF224">
    <property type="entry name" value="PROCESSING PROTEASE"/>
    <property type="match status" value="1"/>
</dbReference>
<keyword evidence="1" id="KW-0732">Signal</keyword>
<feature type="signal peptide" evidence="1">
    <location>
        <begin position="1"/>
        <end position="27"/>
    </location>
</feature>
<feature type="chain" id="PRO_5019367637" evidence="1">
    <location>
        <begin position="28"/>
        <end position="481"/>
    </location>
</feature>
<evidence type="ECO:0000259" key="2">
    <source>
        <dbReference type="Pfam" id="PF00675"/>
    </source>
</evidence>
<feature type="domain" description="Peptidase M16 N-terminal" evidence="2">
    <location>
        <begin position="75"/>
        <end position="209"/>
    </location>
</feature>
<evidence type="ECO:0000259" key="3">
    <source>
        <dbReference type="Pfam" id="PF05193"/>
    </source>
</evidence>
<dbReference type="InterPro" id="IPR011249">
    <property type="entry name" value="Metalloenz_LuxS/M16"/>
</dbReference>
<dbReference type="InterPro" id="IPR050361">
    <property type="entry name" value="MPP/UQCRC_Complex"/>
</dbReference>
<dbReference type="GO" id="GO:0046872">
    <property type="term" value="F:metal ion binding"/>
    <property type="evidence" value="ECO:0007669"/>
    <property type="project" value="InterPro"/>
</dbReference>
<dbReference type="InterPro" id="IPR011765">
    <property type="entry name" value="Pept_M16_N"/>
</dbReference>
<dbReference type="PANTHER" id="PTHR11851">
    <property type="entry name" value="METALLOPROTEASE"/>
    <property type="match status" value="1"/>
</dbReference>
<dbReference type="AlphaFoldDB" id="A0A451EPN8"/>
<feature type="domain" description="Peptidase M16 C-terminal" evidence="3">
    <location>
        <begin position="218"/>
        <end position="391"/>
    </location>
</feature>
<dbReference type="InterPro" id="IPR007863">
    <property type="entry name" value="Peptidase_M16_C"/>
</dbReference>